<evidence type="ECO:0000256" key="8">
    <source>
        <dbReference type="ARBA" id="ARBA00022840"/>
    </source>
</evidence>
<keyword evidence="5" id="KW-0808">Transferase</keyword>
<reference evidence="14 15" key="1">
    <citation type="submission" date="2017-12" db="EMBL/GenBank/DDBJ databases">
        <title>Phylogenetic diversity of female urinary microbiome.</title>
        <authorList>
            <person name="Thomas-White K."/>
            <person name="Wolfe A.J."/>
        </authorList>
    </citation>
    <scope>NUCLEOTIDE SEQUENCE [LARGE SCALE GENOMIC DNA]</scope>
    <source>
        <strain evidence="14 15">UMB0112</strain>
    </source>
</reference>
<dbReference type="AlphaFoldDB" id="A0A2I1NBZ5"/>
<evidence type="ECO:0000256" key="4">
    <source>
        <dbReference type="ARBA" id="ARBA00016218"/>
    </source>
</evidence>
<dbReference type="GO" id="GO:0046654">
    <property type="term" value="P:tetrahydrofolate biosynthetic process"/>
    <property type="evidence" value="ECO:0007669"/>
    <property type="project" value="UniProtKB-UniPathway"/>
</dbReference>
<protein>
    <recommendedName>
        <fullName evidence="4">2-amino-4-hydroxy-6-hydroxymethyldihydropteridine pyrophosphokinase</fullName>
        <ecNumber evidence="3">2.7.6.3</ecNumber>
    </recommendedName>
    <alternativeName>
        <fullName evidence="11">6-hydroxymethyl-7,8-dihydropterin pyrophosphokinase</fullName>
    </alternativeName>
    <alternativeName>
        <fullName evidence="12">7,8-dihydro-6-hydroxymethylpterin-pyrophosphokinase</fullName>
    </alternativeName>
</protein>
<dbReference type="PANTHER" id="PTHR43071:SF1">
    <property type="entry name" value="2-AMINO-4-HYDROXY-6-HYDROXYMETHYLDIHYDROPTERIDINE PYROPHOSPHOKINASE"/>
    <property type="match status" value="1"/>
</dbReference>
<evidence type="ECO:0000256" key="12">
    <source>
        <dbReference type="ARBA" id="ARBA00033413"/>
    </source>
</evidence>
<dbReference type="EMBL" id="PKHU01000001">
    <property type="protein sequence ID" value="PKZ29898.1"/>
    <property type="molecule type" value="Genomic_DNA"/>
</dbReference>
<comment type="caution">
    <text evidence="14">The sequence shown here is derived from an EMBL/GenBank/DDBJ whole genome shotgun (WGS) entry which is preliminary data.</text>
</comment>
<feature type="domain" description="7,8-dihydro-6-hydroxymethylpterin-pyrophosphokinase" evidence="13">
    <location>
        <begin position="121"/>
        <end position="132"/>
    </location>
</feature>
<keyword evidence="7 14" id="KW-0418">Kinase</keyword>
<evidence type="ECO:0000259" key="13">
    <source>
        <dbReference type="PROSITE" id="PS00794"/>
    </source>
</evidence>
<keyword evidence="9" id="KW-0289">Folate biosynthesis</keyword>
<dbReference type="Gene3D" id="3.30.70.560">
    <property type="entry name" value="7,8-Dihydro-6-hydroxymethylpterin-pyrophosphokinase HPPK"/>
    <property type="match status" value="1"/>
</dbReference>
<dbReference type="GO" id="GO:0003848">
    <property type="term" value="F:2-amino-4-hydroxy-6-hydroxymethyldihydropteridine diphosphokinase activity"/>
    <property type="evidence" value="ECO:0007669"/>
    <property type="project" value="UniProtKB-EC"/>
</dbReference>
<comment type="similarity">
    <text evidence="2">Belongs to the HPPK family.</text>
</comment>
<evidence type="ECO:0000256" key="10">
    <source>
        <dbReference type="ARBA" id="ARBA00029409"/>
    </source>
</evidence>
<dbReference type="GO" id="GO:0046656">
    <property type="term" value="P:folic acid biosynthetic process"/>
    <property type="evidence" value="ECO:0007669"/>
    <property type="project" value="UniProtKB-KW"/>
</dbReference>
<organism evidence="14 15">
    <name type="scientific">Campylobacter ureolyticus</name>
    <dbReference type="NCBI Taxonomy" id="827"/>
    <lineage>
        <taxon>Bacteria</taxon>
        <taxon>Pseudomonadati</taxon>
        <taxon>Campylobacterota</taxon>
        <taxon>Epsilonproteobacteria</taxon>
        <taxon>Campylobacterales</taxon>
        <taxon>Campylobacteraceae</taxon>
        <taxon>Campylobacter</taxon>
    </lineage>
</organism>
<dbReference type="EC" id="2.7.6.3" evidence="3"/>
<evidence type="ECO:0000256" key="3">
    <source>
        <dbReference type="ARBA" id="ARBA00013253"/>
    </source>
</evidence>
<evidence type="ECO:0000256" key="11">
    <source>
        <dbReference type="ARBA" id="ARBA00029766"/>
    </source>
</evidence>
<dbReference type="RefSeq" id="WP_101636394.1">
    <property type="nucleotide sequence ID" value="NZ_PKHU01000001.1"/>
</dbReference>
<name>A0A2I1NBZ5_9BACT</name>
<dbReference type="SUPFAM" id="SSF55083">
    <property type="entry name" value="6-hydroxymethyl-7,8-dihydropterin pyrophosphokinase, HPPK"/>
    <property type="match status" value="1"/>
</dbReference>
<evidence type="ECO:0000256" key="2">
    <source>
        <dbReference type="ARBA" id="ARBA00005810"/>
    </source>
</evidence>
<dbReference type="Pfam" id="PF01288">
    <property type="entry name" value="HPPK"/>
    <property type="match status" value="1"/>
</dbReference>
<evidence type="ECO:0000256" key="6">
    <source>
        <dbReference type="ARBA" id="ARBA00022741"/>
    </source>
</evidence>
<accession>A0A2I1NBZ5</accession>
<dbReference type="Proteomes" id="UP000234639">
    <property type="component" value="Unassembled WGS sequence"/>
</dbReference>
<comment type="pathway">
    <text evidence="1">Cofactor biosynthesis; tetrahydrofolate biosynthesis; 2-amino-4-hydroxy-6-hydroxymethyl-7,8-dihydropteridine diphosphate from 7,8-dihydroneopterin triphosphate: step 4/4.</text>
</comment>
<dbReference type="CDD" id="cd00483">
    <property type="entry name" value="HPPK"/>
    <property type="match status" value="1"/>
</dbReference>
<keyword evidence="6" id="KW-0547">Nucleotide-binding</keyword>
<comment type="function">
    <text evidence="10">Catalyzes the transfer of pyrophosphate from adenosine triphosphate (ATP) to 6-hydroxymethyl-7,8-dihydropterin, an enzymatic step in folate biosynthesis pathway.</text>
</comment>
<dbReference type="UniPathway" id="UPA00077">
    <property type="reaction ID" value="UER00155"/>
</dbReference>
<dbReference type="InterPro" id="IPR035907">
    <property type="entry name" value="Hppk_sf"/>
</dbReference>
<dbReference type="GO" id="GO:0005524">
    <property type="term" value="F:ATP binding"/>
    <property type="evidence" value="ECO:0007669"/>
    <property type="project" value="UniProtKB-KW"/>
</dbReference>
<keyword evidence="8" id="KW-0067">ATP-binding</keyword>
<proteinExistence type="inferred from homology"/>
<gene>
    <name evidence="14" type="primary">folK</name>
    <name evidence="14" type="ORF">CYJ41_00195</name>
</gene>
<sequence length="167" mass="19739">MQILNNGFYKINDAKCFIKSKFYPFKRAKKEYFKYEFYLGIGGNIGEVKKNFQKLFQKINKDKRFFINSTSPILLNKAFGYTKQNDFLNAVVRIQTSKSPNEVLKLMQHFEICFKRKRSFKNAPRTLDLDILYFNTKVRKNKNLIIPHPGVEKRISVIIPLGIMLKE</sequence>
<dbReference type="InterPro" id="IPR000550">
    <property type="entry name" value="Hppk"/>
</dbReference>
<dbReference type="NCBIfam" id="TIGR01498">
    <property type="entry name" value="folK"/>
    <property type="match status" value="1"/>
</dbReference>
<evidence type="ECO:0000256" key="1">
    <source>
        <dbReference type="ARBA" id="ARBA00005051"/>
    </source>
</evidence>
<dbReference type="PANTHER" id="PTHR43071">
    <property type="entry name" value="2-AMINO-4-HYDROXY-6-HYDROXYMETHYLDIHYDROPTERIDINE PYROPHOSPHOKINASE"/>
    <property type="match status" value="1"/>
</dbReference>
<dbReference type="GO" id="GO:0016301">
    <property type="term" value="F:kinase activity"/>
    <property type="evidence" value="ECO:0007669"/>
    <property type="project" value="UniProtKB-KW"/>
</dbReference>
<evidence type="ECO:0000256" key="5">
    <source>
        <dbReference type="ARBA" id="ARBA00022679"/>
    </source>
</evidence>
<dbReference type="PROSITE" id="PS00794">
    <property type="entry name" value="HPPK"/>
    <property type="match status" value="1"/>
</dbReference>
<evidence type="ECO:0000313" key="15">
    <source>
        <dbReference type="Proteomes" id="UP000234639"/>
    </source>
</evidence>
<evidence type="ECO:0000313" key="14">
    <source>
        <dbReference type="EMBL" id="PKZ29898.1"/>
    </source>
</evidence>
<evidence type="ECO:0000256" key="9">
    <source>
        <dbReference type="ARBA" id="ARBA00022909"/>
    </source>
</evidence>
<evidence type="ECO:0000256" key="7">
    <source>
        <dbReference type="ARBA" id="ARBA00022777"/>
    </source>
</evidence>